<feature type="domain" description="SPOR" evidence="3">
    <location>
        <begin position="226"/>
        <end position="306"/>
    </location>
</feature>
<dbReference type="AlphaFoldDB" id="A0A2N5X2A0"/>
<dbReference type="InterPro" id="IPR006597">
    <property type="entry name" value="Sel1-like"/>
</dbReference>
<proteinExistence type="predicted"/>
<organism evidence="4 5">
    <name type="scientific">Pseudohalioglobus lutimaris</name>
    <dbReference type="NCBI Taxonomy" id="1737061"/>
    <lineage>
        <taxon>Bacteria</taxon>
        <taxon>Pseudomonadati</taxon>
        <taxon>Pseudomonadota</taxon>
        <taxon>Gammaproteobacteria</taxon>
        <taxon>Cellvibrionales</taxon>
        <taxon>Halieaceae</taxon>
        <taxon>Pseudohalioglobus</taxon>
    </lineage>
</organism>
<protein>
    <recommendedName>
        <fullName evidence="3">SPOR domain-containing protein</fullName>
    </recommendedName>
</protein>
<dbReference type="SMART" id="SM00671">
    <property type="entry name" value="SEL1"/>
    <property type="match status" value="1"/>
</dbReference>
<dbReference type="EMBL" id="PKUS01000012">
    <property type="protein sequence ID" value="PLW68580.1"/>
    <property type="molecule type" value="Genomic_DNA"/>
</dbReference>
<keyword evidence="2" id="KW-0732">Signal</keyword>
<name>A0A2N5X2A0_9GAMM</name>
<evidence type="ECO:0000313" key="5">
    <source>
        <dbReference type="Proteomes" id="UP000235005"/>
    </source>
</evidence>
<dbReference type="RefSeq" id="WP_101518095.1">
    <property type="nucleotide sequence ID" value="NZ_PKUS01000012.1"/>
</dbReference>
<dbReference type="Pfam" id="PF05036">
    <property type="entry name" value="SPOR"/>
    <property type="match status" value="1"/>
</dbReference>
<dbReference type="Gene3D" id="1.25.40.10">
    <property type="entry name" value="Tetratricopeptide repeat domain"/>
    <property type="match status" value="1"/>
</dbReference>
<dbReference type="SUPFAM" id="SSF81901">
    <property type="entry name" value="HCP-like"/>
    <property type="match status" value="1"/>
</dbReference>
<dbReference type="PANTHER" id="PTHR43628:SF1">
    <property type="entry name" value="CHITIN SYNTHASE REGULATORY FACTOR 2-RELATED"/>
    <property type="match status" value="1"/>
</dbReference>
<sequence length="321" mass="34181">MSTRPLAAALLTTALMLTGALPGWTNNSPNNTPNFTLEDGYDAFEQGNVAKAIGIWAQLADQGNATAQLNLGQIYRLGNGVEQNDAEAVKWYIMAAQNGSQTAAANLMMMEQDGRATREEVAQAFIKQPQTANMPVASVAKTPADIAPAPVKAPSAPVKPAAPAVVAVAKPQPQVVPEAATIARPAPISQAKPVPKPRPEPRAEPRPSAQPTLAAKPAKQKQWIATLPRRNLVIQLLKSADPESLTRYADAKLGSAKTQAHIVPTVRGVKKEYLLLLGPYNTLSQADRALKKLPADVQQGMPWAGGQPWVRTAESVQRISK</sequence>
<dbReference type="InterPro" id="IPR007730">
    <property type="entry name" value="SPOR-like_dom"/>
</dbReference>
<dbReference type="InterPro" id="IPR052945">
    <property type="entry name" value="Mitotic_Regulator"/>
</dbReference>
<gene>
    <name evidence="4" type="ORF">C0039_11190</name>
</gene>
<dbReference type="PROSITE" id="PS51724">
    <property type="entry name" value="SPOR"/>
    <property type="match status" value="1"/>
</dbReference>
<dbReference type="InterPro" id="IPR011990">
    <property type="entry name" value="TPR-like_helical_dom_sf"/>
</dbReference>
<dbReference type="Proteomes" id="UP000235005">
    <property type="component" value="Unassembled WGS sequence"/>
</dbReference>
<reference evidence="4 5" key="1">
    <citation type="submission" date="2018-01" db="EMBL/GenBank/DDBJ databases">
        <title>The draft genome sequence of Halioglobus lutimaris HF004.</title>
        <authorList>
            <person name="Du Z.-J."/>
            <person name="Shi M.-J."/>
        </authorList>
    </citation>
    <scope>NUCLEOTIDE SEQUENCE [LARGE SCALE GENOMIC DNA]</scope>
    <source>
        <strain evidence="4 5">HF004</strain>
    </source>
</reference>
<feature type="signal peptide" evidence="2">
    <location>
        <begin position="1"/>
        <end position="20"/>
    </location>
</feature>
<dbReference type="Gene3D" id="3.30.70.1070">
    <property type="entry name" value="Sporulation related repeat"/>
    <property type="match status" value="1"/>
</dbReference>
<dbReference type="PANTHER" id="PTHR43628">
    <property type="entry name" value="ACTIVATOR OF C KINASE PROTEIN 1-RELATED"/>
    <property type="match status" value="1"/>
</dbReference>
<evidence type="ECO:0000259" key="3">
    <source>
        <dbReference type="PROSITE" id="PS51724"/>
    </source>
</evidence>
<dbReference type="InterPro" id="IPR036680">
    <property type="entry name" value="SPOR-like_sf"/>
</dbReference>
<dbReference type="GO" id="GO:0042834">
    <property type="term" value="F:peptidoglycan binding"/>
    <property type="evidence" value="ECO:0007669"/>
    <property type="project" value="InterPro"/>
</dbReference>
<evidence type="ECO:0000256" key="1">
    <source>
        <dbReference type="SAM" id="MobiDB-lite"/>
    </source>
</evidence>
<feature type="chain" id="PRO_5014769269" description="SPOR domain-containing protein" evidence="2">
    <location>
        <begin position="21"/>
        <end position="321"/>
    </location>
</feature>
<dbReference type="Pfam" id="PF08238">
    <property type="entry name" value="Sel1"/>
    <property type="match status" value="1"/>
</dbReference>
<accession>A0A2N5X2A0</accession>
<evidence type="ECO:0000256" key="2">
    <source>
        <dbReference type="SAM" id="SignalP"/>
    </source>
</evidence>
<feature type="region of interest" description="Disordered" evidence="1">
    <location>
        <begin position="181"/>
        <end position="221"/>
    </location>
</feature>
<dbReference type="OrthoDB" id="8561742at2"/>
<comment type="caution">
    <text evidence="4">The sequence shown here is derived from an EMBL/GenBank/DDBJ whole genome shotgun (WGS) entry which is preliminary data.</text>
</comment>
<evidence type="ECO:0000313" key="4">
    <source>
        <dbReference type="EMBL" id="PLW68580.1"/>
    </source>
</evidence>
<keyword evidence="5" id="KW-1185">Reference proteome</keyword>